<dbReference type="OMA" id="LCSNKQV"/>
<reference evidence="2" key="1">
    <citation type="submission" date="2007-06" db="EMBL/GenBank/DDBJ databases">
        <title>Full length cDNA sequences from Sitka Spruce (Picea sitchensis).</title>
        <authorList>
            <person name="Ralph S.G."/>
            <person name="Chun H.E."/>
            <person name="Liao N."/>
            <person name="Ali J."/>
            <person name="Reid K."/>
            <person name="Kolosova N."/>
            <person name="Cooper N."/>
            <person name="Cullis C."/>
            <person name="Jancsik S."/>
            <person name="Moore R."/>
            <person name="Mayo M."/>
            <person name="Wagner S."/>
            <person name="Holt R.A."/>
            <person name="Jones S.J.M."/>
            <person name="Marra M.A."/>
            <person name="Ritland C.E."/>
            <person name="Ritland K."/>
            <person name="Bohlmann J."/>
        </authorList>
    </citation>
    <scope>NUCLEOTIDE SEQUENCE</scope>
    <source>
        <tissue evidence="2">Green portion of the leader tissue</tissue>
    </source>
</reference>
<dbReference type="EMBL" id="EF677570">
    <property type="protein sequence ID" value="ABR17384.1"/>
    <property type="molecule type" value="mRNA"/>
</dbReference>
<proteinExistence type="evidence at transcript level"/>
<evidence type="ECO:0000256" key="1">
    <source>
        <dbReference type="SAM" id="MobiDB-lite"/>
    </source>
</evidence>
<dbReference type="AlphaFoldDB" id="B8LP04"/>
<dbReference type="InterPro" id="IPR011989">
    <property type="entry name" value="ARM-like"/>
</dbReference>
<evidence type="ECO:0008006" key="3">
    <source>
        <dbReference type="Google" id="ProtNLM"/>
    </source>
</evidence>
<feature type="region of interest" description="Disordered" evidence="1">
    <location>
        <begin position="1"/>
        <end position="37"/>
    </location>
</feature>
<dbReference type="Gene3D" id="1.25.10.10">
    <property type="entry name" value="Leucine-rich Repeat Variant"/>
    <property type="match status" value="1"/>
</dbReference>
<dbReference type="InterPro" id="IPR016024">
    <property type="entry name" value="ARM-type_fold"/>
</dbReference>
<name>B8LP04_PICSI</name>
<accession>B8LP04</accession>
<dbReference type="SUPFAM" id="SSF48371">
    <property type="entry name" value="ARM repeat"/>
    <property type="match status" value="1"/>
</dbReference>
<sequence>MAASLPAGLNSSAQPSPPPRNYSSMHAAPPPSSFATLHPSQENIRKEVEDEIRNLHSENQVTVAKAAAALVMVATLPSAEPYLLPAVTQLSLLLENAGSIHVRRNACAALTAIMNASLHHYIAVAESSHLMERLLQCLENEDGDKGLQINVVAAVTVLAQRGEGLQVIKETEADVKLLSLLECTDDASLEEEITDALCALAVHQEMRSHLVMKGAVSRLAVKLRTDSSEICVRVLLGLGMLCGSSQEAQEQLAETDSAIGTLLHLIKSDDPDIRAIAHDLFAALCSNKQVKPKIEHVLRRNRATKDI</sequence>
<organism evidence="2">
    <name type="scientific">Picea sitchensis</name>
    <name type="common">Sitka spruce</name>
    <name type="synonym">Pinus sitchensis</name>
    <dbReference type="NCBI Taxonomy" id="3332"/>
    <lineage>
        <taxon>Eukaryota</taxon>
        <taxon>Viridiplantae</taxon>
        <taxon>Streptophyta</taxon>
        <taxon>Embryophyta</taxon>
        <taxon>Tracheophyta</taxon>
        <taxon>Spermatophyta</taxon>
        <taxon>Pinopsida</taxon>
        <taxon>Pinidae</taxon>
        <taxon>Conifers I</taxon>
        <taxon>Pinales</taxon>
        <taxon>Pinaceae</taxon>
        <taxon>Picea</taxon>
    </lineage>
</organism>
<protein>
    <recommendedName>
        <fullName evidence="3">Armadillo repeat-containing domain-containing protein</fullName>
    </recommendedName>
</protein>
<evidence type="ECO:0000313" key="2">
    <source>
        <dbReference type="EMBL" id="ABR17384.1"/>
    </source>
</evidence>